<evidence type="ECO:0000313" key="2">
    <source>
        <dbReference type="EMBL" id="MFC7290989.1"/>
    </source>
</evidence>
<dbReference type="InterPro" id="IPR011051">
    <property type="entry name" value="RmlC_Cupin_sf"/>
</dbReference>
<sequence length="127" mass="13983">MSSKNKHFTMTDKNGESFISIENAPEFTAADYSGWEAISVEAEAAGLFFFMFKVAPNAEEFPLHASPDTWLSYVVSGHGLMYAGKEDGAKTQGVEFKAGDFISFGPNTQHAWKNGDAETKIMFLKRA</sequence>
<feature type="domain" description="Cupin type-2" evidence="1">
    <location>
        <begin position="51"/>
        <end position="119"/>
    </location>
</feature>
<dbReference type="Pfam" id="PF07883">
    <property type="entry name" value="Cupin_2"/>
    <property type="match status" value="1"/>
</dbReference>
<dbReference type="Proteomes" id="UP001596492">
    <property type="component" value="Unassembled WGS sequence"/>
</dbReference>
<proteinExistence type="predicted"/>
<organism evidence="2 3">
    <name type="scientific">Hirschia litorea</name>
    <dbReference type="NCBI Taxonomy" id="1199156"/>
    <lineage>
        <taxon>Bacteria</taxon>
        <taxon>Pseudomonadati</taxon>
        <taxon>Pseudomonadota</taxon>
        <taxon>Alphaproteobacteria</taxon>
        <taxon>Hyphomonadales</taxon>
        <taxon>Hyphomonadaceae</taxon>
        <taxon>Hirschia</taxon>
    </lineage>
</organism>
<accession>A0ABW2IJ70</accession>
<dbReference type="RefSeq" id="WP_382166192.1">
    <property type="nucleotide sequence ID" value="NZ_JBHTBR010000002.1"/>
</dbReference>
<dbReference type="Gene3D" id="2.60.120.10">
    <property type="entry name" value="Jelly Rolls"/>
    <property type="match status" value="1"/>
</dbReference>
<gene>
    <name evidence="2" type="ORF">ACFQS8_05135</name>
</gene>
<reference evidence="3" key="1">
    <citation type="journal article" date="2019" name="Int. J. Syst. Evol. Microbiol.">
        <title>The Global Catalogue of Microorganisms (GCM) 10K type strain sequencing project: providing services to taxonomists for standard genome sequencing and annotation.</title>
        <authorList>
            <consortium name="The Broad Institute Genomics Platform"/>
            <consortium name="The Broad Institute Genome Sequencing Center for Infectious Disease"/>
            <person name="Wu L."/>
            <person name="Ma J."/>
        </authorList>
    </citation>
    <scope>NUCLEOTIDE SEQUENCE [LARGE SCALE GENOMIC DNA]</scope>
    <source>
        <strain evidence="3">CCUG 51308</strain>
    </source>
</reference>
<dbReference type="EMBL" id="JBHTBR010000002">
    <property type="protein sequence ID" value="MFC7290989.1"/>
    <property type="molecule type" value="Genomic_DNA"/>
</dbReference>
<comment type="caution">
    <text evidence="2">The sequence shown here is derived from an EMBL/GenBank/DDBJ whole genome shotgun (WGS) entry which is preliminary data.</text>
</comment>
<evidence type="ECO:0000313" key="3">
    <source>
        <dbReference type="Proteomes" id="UP001596492"/>
    </source>
</evidence>
<dbReference type="InterPro" id="IPR014710">
    <property type="entry name" value="RmlC-like_jellyroll"/>
</dbReference>
<protein>
    <submittedName>
        <fullName evidence="2">Cupin domain-containing protein</fullName>
    </submittedName>
</protein>
<evidence type="ECO:0000259" key="1">
    <source>
        <dbReference type="Pfam" id="PF07883"/>
    </source>
</evidence>
<keyword evidence="3" id="KW-1185">Reference proteome</keyword>
<dbReference type="InterPro" id="IPR013096">
    <property type="entry name" value="Cupin_2"/>
</dbReference>
<dbReference type="SUPFAM" id="SSF51182">
    <property type="entry name" value="RmlC-like cupins"/>
    <property type="match status" value="1"/>
</dbReference>
<name>A0ABW2IJ70_9PROT</name>